<keyword evidence="2 3" id="KW-0479">Metal-binding</keyword>
<dbReference type="Proteomes" id="UP000185161">
    <property type="component" value="Chromosome"/>
</dbReference>
<dbReference type="KEGG" id="skr:BRX40_00975"/>
<feature type="binding site" evidence="3">
    <location>
        <position position="45"/>
    </location>
    <ligand>
        <name>a divalent metal cation</name>
        <dbReference type="ChEBI" id="CHEBI:60240"/>
    </ligand>
</feature>
<dbReference type="STRING" id="93064.BRX40_00975"/>
<dbReference type="OrthoDB" id="9807509at2"/>
<dbReference type="InterPro" id="IPR034660">
    <property type="entry name" value="DinB/YfiT-like"/>
</dbReference>
<dbReference type="GO" id="GO:0046872">
    <property type="term" value="F:metal ion binding"/>
    <property type="evidence" value="ECO:0007669"/>
    <property type="project" value="UniProtKB-KW"/>
</dbReference>
<dbReference type="EMBL" id="CP018820">
    <property type="protein sequence ID" value="APR51188.1"/>
    <property type="molecule type" value="Genomic_DNA"/>
</dbReference>
<evidence type="ECO:0000256" key="2">
    <source>
        <dbReference type="ARBA" id="ARBA00022723"/>
    </source>
</evidence>
<dbReference type="Gene3D" id="1.20.120.450">
    <property type="entry name" value="dinb family like domain"/>
    <property type="match status" value="1"/>
</dbReference>
<dbReference type="InterPro" id="IPR007837">
    <property type="entry name" value="DinB"/>
</dbReference>
<dbReference type="EMBL" id="QQWO01000022">
    <property type="protein sequence ID" value="RSU99419.1"/>
    <property type="molecule type" value="Genomic_DNA"/>
</dbReference>
<dbReference type="PANTHER" id="PTHR37302:SF1">
    <property type="entry name" value="PROTEIN DINB"/>
    <property type="match status" value="1"/>
</dbReference>
<dbReference type="GeneID" id="44131124"/>
<evidence type="ECO:0000256" key="3">
    <source>
        <dbReference type="PIRSR" id="PIRSR607837-1"/>
    </source>
</evidence>
<reference evidence="4" key="1">
    <citation type="submission" date="2016-12" db="EMBL/GenBank/DDBJ databases">
        <title>Whole genome sequencing of Sphingomonas koreensis.</title>
        <authorList>
            <person name="Conlan S."/>
            <person name="Thomas P.J."/>
            <person name="Mullikin J."/>
            <person name="Palmore T.N."/>
            <person name="Frank K.M."/>
            <person name="Segre J.A."/>
        </authorList>
    </citation>
    <scope>NUCLEOTIDE SEQUENCE</scope>
    <source>
        <strain evidence="4">ABOJV</strain>
    </source>
</reference>
<evidence type="ECO:0000256" key="1">
    <source>
        <dbReference type="ARBA" id="ARBA00008635"/>
    </source>
</evidence>
<dbReference type="RefSeq" id="WP_075150363.1">
    <property type="nucleotide sequence ID" value="NZ_CP018820.1"/>
</dbReference>
<dbReference type="AlphaFoldDB" id="A0A1L6J5M4"/>
<sequence>MPAYPYDTLMRYKRWATHGLTATIASNLERIDPFDQTLIVRLLDHIQTVDEIFGDNLECRPHGRRAPRSSELPEFETLARKAIVTAEWYVSYADLLTHAQRDETIDFTFSNGSPGRMTRGDMLLHVATHGTYHRGNIGILLQKNGVEPNADRLTDFLMSERTLEPA</sequence>
<evidence type="ECO:0000313" key="6">
    <source>
        <dbReference type="Proteomes" id="UP000185161"/>
    </source>
</evidence>
<name>A0A1L6J5M4_9SPHN</name>
<accession>A0A1L6J5M4</accession>
<gene>
    <name evidence="4" type="ORF">BRX40_00975</name>
    <name evidence="5" type="ORF">CA257_19890</name>
</gene>
<dbReference type="Pfam" id="PF05163">
    <property type="entry name" value="DinB"/>
    <property type="match status" value="1"/>
</dbReference>
<feature type="binding site" evidence="3">
    <location>
        <position position="133"/>
    </location>
    <ligand>
        <name>a divalent metal cation</name>
        <dbReference type="ChEBI" id="CHEBI:60240"/>
    </ligand>
</feature>
<reference evidence="5 7" key="3">
    <citation type="submission" date="2018-07" db="EMBL/GenBank/DDBJ databases">
        <title>Genomic and Epidemiologic Investigation of an Indolent Hospital Outbreak.</title>
        <authorList>
            <person name="Johnson R.C."/>
            <person name="Deming C."/>
            <person name="Conlan S."/>
            <person name="Zellmer C.J."/>
            <person name="Michelin A.V."/>
            <person name="Lee-Lin S."/>
            <person name="Thomas P.J."/>
            <person name="Park M."/>
            <person name="Weingarten R.A."/>
            <person name="Less J."/>
            <person name="Dekker J.P."/>
            <person name="Frank K.M."/>
            <person name="Musser K.A."/>
            <person name="Mcquiston J.R."/>
            <person name="Henderson D.K."/>
            <person name="Lau A.F."/>
            <person name="Palmore T.N."/>
            <person name="Segre J.A."/>
        </authorList>
    </citation>
    <scope>NUCLEOTIDE SEQUENCE [LARGE SCALE GENOMIC DNA]</scope>
    <source>
        <strain evidence="5 7">SK-NIH.Env10_0317</strain>
    </source>
</reference>
<keyword evidence="6" id="KW-1185">Reference proteome</keyword>
<dbReference type="SUPFAM" id="SSF109854">
    <property type="entry name" value="DinB/YfiT-like putative metalloenzymes"/>
    <property type="match status" value="1"/>
</dbReference>
<organism evidence="4 6">
    <name type="scientific">Sphingomonas koreensis</name>
    <dbReference type="NCBI Taxonomy" id="93064"/>
    <lineage>
        <taxon>Bacteria</taxon>
        <taxon>Pseudomonadati</taxon>
        <taxon>Pseudomonadota</taxon>
        <taxon>Alphaproteobacteria</taxon>
        <taxon>Sphingomonadales</taxon>
        <taxon>Sphingomonadaceae</taxon>
        <taxon>Sphingomonas</taxon>
    </lineage>
</organism>
<dbReference type="PANTHER" id="PTHR37302">
    <property type="entry name" value="SLR1116 PROTEIN"/>
    <property type="match status" value="1"/>
</dbReference>
<evidence type="ECO:0008006" key="8">
    <source>
        <dbReference type="Google" id="ProtNLM"/>
    </source>
</evidence>
<feature type="binding site" evidence="3">
    <location>
        <position position="129"/>
    </location>
    <ligand>
        <name>a divalent metal cation</name>
        <dbReference type="ChEBI" id="CHEBI:60240"/>
    </ligand>
</feature>
<protein>
    <recommendedName>
        <fullName evidence="8">Damage-inducible protein DinB</fullName>
    </recommendedName>
</protein>
<evidence type="ECO:0000313" key="4">
    <source>
        <dbReference type="EMBL" id="APR51188.1"/>
    </source>
</evidence>
<evidence type="ECO:0000313" key="7">
    <source>
        <dbReference type="Proteomes" id="UP000286681"/>
    </source>
</evidence>
<dbReference type="Proteomes" id="UP000286681">
    <property type="component" value="Unassembled WGS sequence"/>
</dbReference>
<evidence type="ECO:0000313" key="5">
    <source>
        <dbReference type="EMBL" id="RSU99419.1"/>
    </source>
</evidence>
<reference evidence="6" key="2">
    <citation type="submission" date="2016-12" db="EMBL/GenBank/DDBJ databases">
        <title>Whole genome sequencing of Sphingomonas sp. ABOJV.</title>
        <authorList>
            <person name="Conlan S."/>
            <person name="Thomas P.J."/>
            <person name="Mullikin J."/>
            <person name="Palmore T.N."/>
            <person name="Frank K.M."/>
            <person name="Segre J.A."/>
        </authorList>
    </citation>
    <scope>NUCLEOTIDE SEQUENCE [LARGE SCALE GENOMIC DNA]</scope>
    <source>
        <strain evidence="6">ABOJV</strain>
    </source>
</reference>
<comment type="similarity">
    <text evidence="1">Belongs to the DinB family.</text>
</comment>
<proteinExistence type="inferred from homology"/>